<dbReference type="InterPro" id="IPR029063">
    <property type="entry name" value="SAM-dependent_MTases_sf"/>
</dbReference>
<dbReference type="CDD" id="cd02440">
    <property type="entry name" value="AdoMet_MTases"/>
    <property type="match status" value="1"/>
</dbReference>
<evidence type="ECO:0000256" key="2">
    <source>
        <dbReference type="ARBA" id="ARBA00022603"/>
    </source>
</evidence>
<feature type="compositionally biased region" description="Polar residues" evidence="7">
    <location>
        <begin position="1"/>
        <end position="13"/>
    </location>
</feature>
<keyword evidence="4 5" id="KW-0949">S-adenosyl-L-methionine</keyword>
<name>A0AAV4DDX5_9GAST</name>
<proteinExistence type="inferred from homology"/>
<organism evidence="9 10">
    <name type="scientific">Plakobranchus ocellatus</name>
    <dbReference type="NCBI Taxonomy" id="259542"/>
    <lineage>
        <taxon>Eukaryota</taxon>
        <taxon>Metazoa</taxon>
        <taxon>Spiralia</taxon>
        <taxon>Lophotrochozoa</taxon>
        <taxon>Mollusca</taxon>
        <taxon>Gastropoda</taxon>
        <taxon>Heterobranchia</taxon>
        <taxon>Euthyneura</taxon>
        <taxon>Panpulmonata</taxon>
        <taxon>Sacoglossa</taxon>
        <taxon>Placobranchoidea</taxon>
        <taxon>Plakobranchidae</taxon>
        <taxon>Plakobranchus</taxon>
    </lineage>
</organism>
<evidence type="ECO:0000256" key="6">
    <source>
        <dbReference type="RuleBase" id="RU367087"/>
    </source>
</evidence>
<dbReference type="PANTHER" id="PTHR12315:SF0">
    <property type="entry name" value="7SK SNRNA METHYLPHOSPHATE CAPPING ENZYME"/>
    <property type="match status" value="1"/>
</dbReference>
<dbReference type="PANTHER" id="PTHR12315">
    <property type="entry name" value="BICOID-INTERACTING PROTEIN RELATED"/>
    <property type="match status" value="1"/>
</dbReference>
<comment type="caution">
    <text evidence="9">The sequence shown here is derived from an EMBL/GenBank/DDBJ whole genome shotgun (WGS) entry which is preliminary data.</text>
</comment>
<reference evidence="9 10" key="1">
    <citation type="journal article" date="2021" name="Elife">
        <title>Chloroplast acquisition without the gene transfer in kleptoplastic sea slugs, Plakobranchus ocellatus.</title>
        <authorList>
            <person name="Maeda T."/>
            <person name="Takahashi S."/>
            <person name="Yoshida T."/>
            <person name="Shimamura S."/>
            <person name="Takaki Y."/>
            <person name="Nagai Y."/>
            <person name="Toyoda A."/>
            <person name="Suzuki Y."/>
            <person name="Arimoto A."/>
            <person name="Ishii H."/>
            <person name="Satoh N."/>
            <person name="Nishiyama T."/>
            <person name="Hasebe M."/>
            <person name="Maruyama T."/>
            <person name="Minagawa J."/>
            <person name="Obokata J."/>
            <person name="Shigenobu S."/>
        </authorList>
    </citation>
    <scope>NUCLEOTIDE SEQUENCE [LARGE SCALE GENOMIC DNA]</scope>
</reference>
<dbReference type="Gene3D" id="3.40.50.150">
    <property type="entry name" value="Vaccinia Virus protein VP39"/>
    <property type="match status" value="1"/>
</dbReference>
<dbReference type="InterPro" id="IPR025714">
    <property type="entry name" value="Methyltranfer_dom"/>
</dbReference>
<feature type="compositionally biased region" description="Basic and acidic residues" evidence="7">
    <location>
        <begin position="134"/>
        <end position="143"/>
    </location>
</feature>
<evidence type="ECO:0000259" key="8">
    <source>
        <dbReference type="PROSITE" id="PS51515"/>
    </source>
</evidence>
<evidence type="ECO:0000256" key="5">
    <source>
        <dbReference type="PROSITE-ProRule" id="PRU00848"/>
    </source>
</evidence>
<accession>A0AAV4DDX5</accession>
<dbReference type="GO" id="GO:0008171">
    <property type="term" value="F:O-methyltransferase activity"/>
    <property type="evidence" value="ECO:0007669"/>
    <property type="project" value="UniProtKB-UniRule"/>
</dbReference>
<gene>
    <name evidence="9" type="ORF">PoB_006876800</name>
</gene>
<keyword evidence="2 6" id="KW-0489">Methyltransferase</keyword>
<dbReference type="InterPro" id="IPR024160">
    <property type="entry name" value="BIN3_SAM-bd_dom"/>
</dbReference>
<feature type="domain" description="Bin3-type SAM" evidence="8">
    <location>
        <begin position="364"/>
        <end position="592"/>
    </location>
</feature>
<evidence type="ECO:0000313" key="10">
    <source>
        <dbReference type="Proteomes" id="UP000735302"/>
    </source>
</evidence>
<evidence type="ECO:0000256" key="3">
    <source>
        <dbReference type="ARBA" id="ARBA00022679"/>
    </source>
</evidence>
<feature type="compositionally biased region" description="Basic residues" evidence="7">
    <location>
        <begin position="219"/>
        <end position="228"/>
    </location>
</feature>
<protein>
    <recommendedName>
        <fullName evidence="6">RNA methyltransferase</fullName>
        <ecNumber evidence="6">2.1.1.-</ecNumber>
    </recommendedName>
</protein>
<dbReference type="InterPro" id="IPR010675">
    <property type="entry name" value="Bin3_C"/>
</dbReference>
<dbReference type="EC" id="2.1.1.-" evidence="6"/>
<evidence type="ECO:0000256" key="7">
    <source>
        <dbReference type="SAM" id="MobiDB-lite"/>
    </source>
</evidence>
<feature type="region of interest" description="Disordered" evidence="7">
    <location>
        <begin position="111"/>
        <end position="161"/>
    </location>
</feature>
<dbReference type="GO" id="GO:0032259">
    <property type="term" value="P:methylation"/>
    <property type="evidence" value="ECO:0007669"/>
    <property type="project" value="UniProtKB-KW"/>
</dbReference>
<feature type="compositionally biased region" description="Low complexity" evidence="7">
    <location>
        <begin position="712"/>
        <end position="726"/>
    </location>
</feature>
<keyword evidence="10" id="KW-1185">Reference proteome</keyword>
<dbReference type="SUPFAM" id="SSF53335">
    <property type="entry name" value="S-adenosyl-L-methionine-dependent methyltransferases"/>
    <property type="match status" value="1"/>
</dbReference>
<dbReference type="GO" id="GO:0017069">
    <property type="term" value="F:snRNA binding"/>
    <property type="evidence" value="ECO:0007669"/>
    <property type="project" value="TreeGrafter"/>
</dbReference>
<keyword evidence="3 6" id="KW-0808">Transferase</keyword>
<sequence>MEAVTTQAETQNEGGTGELESPDKNSSPERKSSNQELESKPDLAAPERTFLQRRPSNRKFRGNQGKTLHPRQRLPPRELRELSRKHALLEKNLKIEGMPAPPKFRKRRLSIGSSAGRAHDKDSPHKRKRLASFDSRRSDHMPKWELMGGDAQDPLNLNGLADSEEGRLLNLKTPESSPLPTPDFRKVVYVKVPPNIKDPLNLDGEHDQEEIDRLLNATFKKRHRTKKKKPEDQQQAPQTTAATLAESEATPATSSCCEPPMPESKTDPASAEDEVPTTGTDSDSSKPKSEQTTPKKTPSAVAGRSRSRSISMSPERRFKRQLSGSGGKGRPAPPTEFKYPEKPKFTLGNYNRYYGYRNMGGIEDPRLPYFDLKWFKGKDVLDIGCNAGHLTLALADQFQPHKILGMDIDGKLIQAARQNIRHILSQRRKDSAKYPRVLEMTRGPLEAHPLMGSSDLFPNNVLFLQGNYVPGSEEVLNLQKEEYDTILALSITKWIHLNNGDNGLKLFFRKIFRQLRPGGMLILEPQPWSTYRKRAKLTPELFSNYQSIKLKPEGFKHFLLSIGFVKCEVIGVPVTKAKGFRRPLLLFTKQDLRHMVSPTSSLDGQQDYSNICQECGSEDKTQCYHPQFTGMRRGPYASYLYDHVNYPSYASDSPLFYASQRANSSHSFSNSFGAGSFGGLGFLEQSNDSRDMDYSLGRAPHLSSEPSDRSGQRGLQVLSGSSSSSGRSDRSLDSRNGSESSRSWSSSMSGSASGSSSTSSTPASGSSADSESYHSPEPHGLNGDVAAEYDNLGPNGANVLINGDVQDIAAIHAAEHDGPPNGDIAHEHQEVVQGLDLEAEAPDVVANEIEHVILDNGVVELEAINNNPLPENGLNNSDPVEENGSD</sequence>
<feature type="compositionally biased region" description="Low complexity" evidence="7">
    <location>
        <begin position="734"/>
        <end position="770"/>
    </location>
</feature>
<dbReference type="GO" id="GO:0008173">
    <property type="term" value="F:RNA methyltransferase activity"/>
    <property type="evidence" value="ECO:0007669"/>
    <property type="project" value="UniProtKB-UniRule"/>
</dbReference>
<dbReference type="InterPro" id="IPR039772">
    <property type="entry name" value="Bin3-like"/>
</dbReference>
<dbReference type="FunFam" id="3.40.50.150:FF:000083">
    <property type="entry name" value="7SK snRNA methylphosphate capping enzyme"/>
    <property type="match status" value="1"/>
</dbReference>
<feature type="compositionally biased region" description="Low complexity" evidence="7">
    <location>
        <begin position="233"/>
        <end position="255"/>
    </location>
</feature>
<comment type="similarity">
    <text evidence="1 6">Belongs to the methyltransferase superfamily.</text>
</comment>
<dbReference type="GO" id="GO:0040031">
    <property type="term" value="P:snRNA modification"/>
    <property type="evidence" value="ECO:0007669"/>
    <property type="project" value="TreeGrafter"/>
</dbReference>
<dbReference type="PROSITE" id="PS51515">
    <property type="entry name" value="BIN3_SAM"/>
    <property type="match status" value="1"/>
</dbReference>
<feature type="compositionally biased region" description="Low complexity" evidence="7">
    <location>
        <begin position="866"/>
        <end position="876"/>
    </location>
</feature>
<dbReference type="AlphaFoldDB" id="A0AAV4DDX5"/>
<feature type="region of interest" description="Disordered" evidence="7">
    <location>
        <begin position="217"/>
        <end position="341"/>
    </location>
</feature>
<dbReference type="Pfam" id="PF13847">
    <property type="entry name" value="Methyltransf_31"/>
    <property type="match status" value="1"/>
</dbReference>
<dbReference type="Pfam" id="PF06859">
    <property type="entry name" value="Bin3"/>
    <property type="match status" value="1"/>
</dbReference>
<evidence type="ECO:0000256" key="4">
    <source>
        <dbReference type="ARBA" id="ARBA00022691"/>
    </source>
</evidence>
<feature type="compositionally biased region" description="Basic and acidic residues" evidence="7">
    <location>
        <begin position="21"/>
        <end position="41"/>
    </location>
</feature>
<dbReference type="EMBL" id="BLXT01007780">
    <property type="protein sequence ID" value="GFO42263.1"/>
    <property type="molecule type" value="Genomic_DNA"/>
</dbReference>
<evidence type="ECO:0000256" key="1">
    <source>
        <dbReference type="ARBA" id="ARBA00008361"/>
    </source>
</evidence>
<feature type="region of interest" description="Disordered" evidence="7">
    <location>
        <begin position="866"/>
        <end position="886"/>
    </location>
</feature>
<dbReference type="Proteomes" id="UP000735302">
    <property type="component" value="Unassembled WGS sequence"/>
</dbReference>
<evidence type="ECO:0000313" key="9">
    <source>
        <dbReference type="EMBL" id="GFO42263.1"/>
    </source>
</evidence>
<feature type="region of interest" description="Disordered" evidence="7">
    <location>
        <begin position="1"/>
        <end position="82"/>
    </location>
</feature>
<feature type="region of interest" description="Disordered" evidence="7">
    <location>
        <begin position="691"/>
        <end position="789"/>
    </location>
</feature>